<organism evidence="3 4">
    <name type="scientific">Candidatus Gottesmanbacteria bacterium GW2011_GWA1_43_11</name>
    <dbReference type="NCBI Taxonomy" id="1618436"/>
    <lineage>
        <taxon>Bacteria</taxon>
        <taxon>Candidatus Gottesmaniibacteriota</taxon>
    </lineage>
</organism>
<evidence type="ECO:0000313" key="4">
    <source>
        <dbReference type="Proteomes" id="UP000034543"/>
    </source>
</evidence>
<proteinExistence type="predicted"/>
<protein>
    <submittedName>
        <fullName evidence="3">Uncharacterized protein</fullName>
    </submittedName>
</protein>
<evidence type="ECO:0000313" key="3">
    <source>
        <dbReference type="EMBL" id="KKS84959.1"/>
    </source>
</evidence>
<dbReference type="STRING" id="1618436.UV59_C0012G0052"/>
<accession>A0A0G1CHK0</accession>
<keyword evidence="2" id="KW-1133">Transmembrane helix</keyword>
<evidence type="ECO:0000256" key="2">
    <source>
        <dbReference type="SAM" id="Phobius"/>
    </source>
</evidence>
<dbReference type="Proteomes" id="UP000034543">
    <property type="component" value="Unassembled WGS sequence"/>
</dbReference>
<gene>
    <name evidence="3" type="ORF">UV59_C0012G0052</name>
</gene>
<name>A0A0G1CHK0_9BACT</name>
<evidence type="ECO:0000256" key="1">
    <source>
        <dbReference type="SAM" id="MobiDB-lite"/>
    </source>
</evidence>
<comment type="caution">
    <text evidence="3">The sequence shown here is derived from an EMBL/GenBank/DDBJ whole genome shotgun (WGS) entry which is preliminary data.</text>
</comment>
<keyword evidence="2" id="KW-0812">Transmembrane</keyword>
<keyword evidence="2" id="KW-0472">Membrane</keyword>
<sequence length="317" mass="35630">MHQPLHTEIPQQPISSQPPVPTQPPIKNSNKLMLAIGIILLLIAAGSFAYFLYQTTPAPTPIYPTSPPVAVSPNPSPDEMSGWKTYHNAKYKYSFQYPAQYLLEEELPKYVTVKLVKDSSVFPQGEVESIITFNIEDREKKNSFSEAAIESLKIDCEAGSTDSSQHCDEVVSQTLYATAHGVEGLEVYLKLTLQRGPNISYLTKGPLYVFNLGSDNPSNYSYLKVEADYGTPNSKTKEILDQILSSFEFVKNDQGLFRVCPDMWVNIHSVMREEQKTGEFIVVDLDNDGVLEQHDPEKFDLNWIKENCEVNQPEDVG</sequence>
<feature type="transmembrane region" description="Helical" evidence="2">
    <location>
        <begin position="32"/>
        <end position="53"/>
    </location>
</feature>
<feature type="region of interest" description="Disordered" evidence="1">
    <location>
        <begin position="1"/>
        <end position="23"/>
    </location>
</feature>
<dbReference type="AlphaFoldDB" id="A0A0G1CHK0"/>
<dbReference type="EMBL" id="LCFB01000012">
    <property type="protein sequence ID" value="KKS84959.1"/>
    <property type="molecule type" value="Genomic_DNA"/>
</dbReference>
<reference evidence="3 4" key="1">
    <citation type="journal article" date="2015" name="Nature">
        <title>rRNA introns, odd ribosomes, and small enigmatic genomes across a large radiation of phyla.</title>
        <authorList>
            <person name="Brown C.T."/>
            <person name="Hug L.A."/>
            <person name="Thomas B.C."/>
            <person name="Sharon I."/>
            <person name="Castelle C.J."/>
            <person name="Singh A."/>
            <person name="Wilkins M.J."/>
            <person name="Williams K.H."/>
            <person name="Banfield J.F."/>
        </authorList>
    </citation>
    <scope>NUCLEOTIDE SEQUENCE [LARGE SCALE GENOMIC DNA]</scope>
</reference>